<proteinExistence type="inferred from homology"/>
<evidence type="ECO:0000256" key="6">
    <source>
        <dbReference type="ARBA" id="ARBA00023316"/>
    </source>
</evidence>
<keyword evidence="6" id="KW-0961">Cell wall biogenesis/degradation</keyword>
<dbReference type="PANTHER" id="PTHR36174:SF1">
    <property type="entry name" value="LIPID II:GLYCINE GLYCYLTRANSFERASE"/>
    <property type="match status" value="1"/>
</dbReference>
<evidence type="ECO:0000313" key="8">
    <source>
        <dbReference type="Proteomes" id="UP001501303"/>
    </source>
</evidence>
<dbReference type="RefSeq" id="WP_344263015.1">
    <property type="nucleotide sequence ID" value="NZ_BAAAMJ010000032.1"/>
</dbReference>
<dbReference type="SUPFAM" id="SSF55729">
    <property type="entry name" value="Acyl-CoA N-acyltransferases (Nat)"/>
    <property type="match status" value="2"/>
</dbReference>
<dbReference type="InterPro" id="IPR050644">
    <property type="entry name" value="PG_Glycine_Bridge_Synth"/>
</dbReference>
<keyword evidence="2" id="KW-0808">Transferase</keyword>
<keyword evidence="5" id="KW-0012">Acyltransferase</keyword>
<dbReference type="PANTHER" id="PTHR36174">
    <property type="entry name" value="LIPID II:GLYCINE GLYCYLTRANSFERASE"/>
    <property type="match status" value="1"/>
</dbReference>
<keyword evidence="3" id="KW-0133">Cell shape</keyword>
<dbReference type="Gene3D" id="3.40.630.30">
    <property type="match status" value="2"/>
</dbReference>
<evidence type="ECO:0000256" key="5">
    <source>
        <dbReference type="ARBA" id="ARBA00023315"/>
    </source>
</evidence>
<evidence type="ECO:0000256" key="4">
    <source>
        <dbReference type="ARBA" id="ARBA00022984"/>
    </source>
</evidence>
<evidence type="ECO:0000256" key="1">
    <source>
        <dbReference type="ARBA" id="ARBA00009943"/>
    </source>
</evidence>
<evidence type="ECO:0000313" key="7">
    <source>
        <dbReference type="EMBL" id="GAA1921691.1"/>
    </source>
</evidence>
<dbReference type="InterPro" id="IPR003447">
    <property type="entry name" value="FEMABX"/>
</dbReference>
<dbReference type="InterPro" id="IPR016181">
    <property type="entry name" value="Acyl_CoA_acyltransferase"/>
</dbReference>
<dbReference type="PROSITE" id="PS51191">
    <property type="entry name" value="FEMABX"/>
    <property type="match status" value="1"/>
</dbReference>
<keyword evidence="8" id="KW-1185">Reference proteome</keyword>
<dbReference type="Pfam" id="PF02388">
    <property type="entry name" value="FemAB"/>
    <property type="match status" value="2"/>
</dbReference>
<comment type="similarity">
    <text evidence="1">Belongs to the FemABX family.</text>
</comment>
<sequence length="377" mass="43456">MSLTLRTISREEHLAYIRSLPSASHMQVPAWADVKSEWRAESLGWFDVSGRQVGAGLVLYRQLPKVKRYLAYLPEGPVINWFAPNLEEWLRPMLAHLKSQGAFSVKMGPPVVIRRWDAQAIKAGIQNPEVKRLRDVEATHLEPRAFEVADRLRRMGWQQGEDGGAGFGDVQPRYVFQIPLRDRSPEQVHKGFNQLWRRNIKKAEKAGVLVERARYEDLPVWQELYEVTAERDKFRPRPLSYFQQMWRVLNAETAAVGDEDRMRLYFARHEGEVVAAATMLIVGKHVWYSYGASANHKREVRPSNAMQWRMLQDAHALGADVYDMRGIGDCLEDTDHLFGLIQFKVGTGGEAAEYLGEWDFPLNKLLHKALDIYMSRR</sequence>
<comment type="caution">
    <text evidence="7">The sequence shown here is derived from an EMBL/GenBank/DDBJ whole genome shotgun (WGS) entry which is preliminary data.</text>
</comment>
<accession>A0ABN2PI87</accession>
<keyword evidence="4" id="KW-0573">Peptidoglycan synthesis</keyword>
<evidence type="ECO:0000256" key="3">
    <source>
        <dbReference type="ARBA" id="ARBA00022960"/>
    </source>
</evidence>
<dbReference type="EMBL" id="BAAAMJ010000032">
    <property type="protein sequence ID" value="GAA1921691.1"/>
    <property type="molecule type" value="Genomic_DNA"/>
</dbReference>
<organism evidence="7 8">
    <name type="scientific">Streptomyces sodiiphilus</name>
    <dbReference type="NCBI Taxonomy" id="226217"/>
    <lineage>
        <taxon>Bacteria</taxon>
        <taxon>Bacillati</taxon>
        <taxon>Actinomycetota</taxon>
        <taxon>Actinomycetes</taxon>
        <taxon>Kitasatosporales</taxon>
        <taxon>Streptomycetaceae</taxon>
        <taxon>Streptomyces</taxon>
    </lineage>
</organism>
<name>A0ABN2PI87_9ACTN</name>
<protein>
    <submittedName>
        <fullName evidence="7">Peptidoglycan bridge formation glycyltransferase FemX</fullName>
    </submittedName>
</protein>
<evidence type="ECO:0000256" key="2">
    <source>
        <dbReference type="ARBA" id="ARBA00022679"/>
    </source>
</evidence>
<gene>
    <name evidence="7" type="primary">femX</name>
    <name evidence="7" type="ORF">GCM10009716_32850</name>
</gene>
<reference evidence="7 8" key="1">
    <citation type="journal article" date="2019" name="Int. J. Syst. Evol. Microbiol.">
        <title>The Global Catalogue of Microorganisms (GCM) 10K type strain sequencing project: providing services to taxonomists for standard genome sequencing and annotation.</title>
        <authorList>
            <consortium name="The Broad Institute Genomics Platform"/>
            <consortium name="The Broad Institute Genome Sequencing Center for Infectious Disease"/>
            <person name="Wu L."/>
            <person name="Ma J."/>
        </authorList>
    </citation>
    <scope>NUCLEOTIDE SEQUENCE [LARGE SCALE GENOMIC DNA]</scope>
    <source>
        <strain evidence="7 8">JCM 13581</strain>
    </source>
</reference>
<dbReference type="Proteomes" id="UP001501303">
    <property type="component" value="Unassembled WGS sequence"/>
</dbReference>